<organism evidence="1 2">
    <name type="scientific">Eumeta variegata</name>
    <name type="common">Bagworm moth</name>
    <name type="synonym">Eumeta japonica</name>
    <dbReference type="NCBI Taxonomy" id="151549"/>
    <lineage>
        <taxon>Eukaryota</taxon>
        <taxon>Metazoa</taxon>
        <taxon>Ecdysozoa</taxon>
        <taxon>Arthropoda</taxon>
        <taxon>Hexapoda</taxon>
        <taxon>Insecta</taxon>
        <taxon>Pterygota</taxon>
        <taxon>Neoptera</taxon>
        <taxon>Endopterygota</taxon>
        <taxon>Lepidoptera</taxon>
        <taxon>Glossata</taxon>
        <taxon>Ditrysia</taxon>
        <taxon>Tineoidea</taxon>
        <taxon>Psychidae</taxon>
        <taxon>Oiketicinae</taxon>
        <taxon>Eumeta</taxon>
    </lineage>
</organism>
<dbReference type="InterPro" id="IPR050951">
    <property type="entry name" value="Retrovirus_Pol_polyprotein"/>
</dbReference>
<gene>
    <name evidence="1" type="primary">Tf2-9</name>
    <name evidence="1" type="ORF">EVAR_37207_1</name>
</gene>
<dbReference type="InterPro" id="IPR043128">
    <property type="entry name" value="Rev_trsase/Diguanyl_cyclase"/>
</dbReference>
<accession>A0A4C1YX81</accession>
<evidence type="ECO:0000313" key="2">
    <source>
        <dbReference type="Proteomes" id="UP000299102"/>
    </source>
</evidence>
<dbReference type="EMBL" id="BGZK01001495">
    <property type="protein sequence ID" value="GBP81081.1"/>
    <property type="molecule type" value="Genomic_DNA"/>
</dbReference>
<dbReference type="AlphaFoldDB" id="A0A4C1YX81"/>
<dbReference type="InterPro" id="IPR043502">
    <property type="entry name" value="DNA/RNA_pol_sf"/>
</dbReference>
<dbReference type="Gene3D" id="3.30.70.270">
    <property type="match status" value="1"/>
</dbReference>
<dbReference type="STRING" id="151549.A0A4C1YX81"/>
<dbReference type="Proteomes" id="UP000299102">
    <property type="component" value="Unassembled WGS sequence"/>
</dbReference>
<dbReference type="SUPFAM" id="SSF56672">
    <property type="entry name" value="DNA/RNA polymerases"/>
    <property type="match status" value="1"/>
</dbReference>
<dbReference type="PANTHER" id="PTHR37984">
    <property type="entry name" value="PROTEIN CBG26694"/>
    <property type="match status" value="1"/>
</dbReference>
<reference evidence="1 2" key="1">
    <citation type="journal article" date="2019" name="Commun. Biol.">
        <title>The bagworm genome reveals a unique fibroin gene that provides high tensile strength.</title>
        <authorList>
            <person name="Kono N."/>
            <person name="Nakamura H."/>
            <person name="Ohtoshi R."/>
            <person name="Tomita M."/>
            <person name="Numata K."/>
            <person name="Arakawa K."/>
        </authorList>
    </citation>
    <scope>NUCLEOTIDE SEQUENCE [LARGE SCALE GENOMIC DNA]</scope>
</reference>
<dbReference type="PANTHER" id="PTHR37984:SF5">
    <property type="entry name" value="PROTEIN NYNRIN-LIKE"/>
    <property type="match status" value="1"/>
</dbReference>
<evidence type="ECO:0000313" key="1">
    <source>
        <dbReference type="EMBL" id="GBP81081.1"/>
    </source>
</evidence>
<proteinExistence type="predicted"/>
<dbReference type="FunFam" id="3.30.70.270:FF:000026">
    <property type="entry name" value="Transposon Ty3-G Gag-Pol polyprotein"/>
    <property type="match status" value="1"/>
</dbReference>
<protein>
    <submittedName>
        <fullName evidence="1">Transposon Tf2-9 polyprotein</fullName>
    </submittedName>
</protein>
<sequence>MRTSSSYNDAHLSFMSRRIGESCTVREDEVSCLHWADIPLLANCPQLERQKRIKISLAKESIFYSEASKNIRLLVVKEKVTPILGLDTCEKLELIVRVKTLKESECKDDIFKGLGYYKDHGYDIDLIENPKLEIKPSRRIPHAIRDEMDLEEDTEKEEAIQAMKTPMNKTELQRLLGMITYLNKFIPKMSDLRNPLRNLLHKNTSFIWEIDHEEALNKIKQILQSPPVLILYDVNKSVTLSVDAS</sequence>
<dbReference type="GO" id="GO:0071897">
    <property type="term" value="P:DNA biosynthetic process"/>
    <property type="evidence" value="ECO:0007669"/>
    <property type="project" value="UniProtKB-ARBA"/>
</dbReference>
<comment type="caution">
    <text evidence="1">The sequence shown here is derived from an EMBL/GenBank/DDBJ whole genome shotgun (WGS) entry which is preliminary data.</text>
</comment>
<name>A0A4C1YX81_EUMVA</name>
<keyword evidence="2" id="KW-1185">Reference proteome</keyword>
<dbReference type="OrthoDB" id="2286242at2759"/>